<protein>
    <recommendedName>
        <fullName evidence="3">Lipoprotein</fullName>
    </recommendedName>
</protein>
<dbReference type="KEGG" id="mph:MLP_13470"/>
<proteinExistence type="predicted"/>
<accession>F5XPQ3</accession>
<reference evidence="1 2" key="1">
    <citation type="submission" date="2011-05" db="EMBL/GenBank/DDBJ databases">
        <title>Whole genome sequence of Microlunatus phosphovorus NM-1.</title>
        <authorList>
            <person name="Hosoyama A."/>
            <person name="Sasaki K."/>
            <person name="Harada T."/>
            <person name="Igarashi R."/>
            <person name="Kawakoshi A."/>
            <person name="Sasagawa M."/>
            <person name="Fukada J."/>
            <person name="Nakamura S."/>
            <person name="Katano Y."/>
            <person name="Hanada S."/>
            <person name="Kamagata Y."/>
            <person name="Nakamura N."/>
            <person name="Yamazaki S."/>
            <person name="Fujita N."/>
        </authorList>
    </citation>
    <scope>NUCLEOTIDE SEQUENCE [LARGE SCALE GENOMIC DNA]</scope>
    <source>
        <strain evidence="2">ATCC 700054 / DSM 10555 / JCM 9379 / NBRC 101784 / NCIMB 13414 / VKM Ac-1990 / NM-1</strain>
    </source>
</reference>
<evidence type="ECO:0000313" key="2">
    <source>
        <dbReference type="Proteomes" id="UP000007947"/>
    </source>
</evidence>
<evidence type="ECO:0000313" key="1">
    <source>
        <dbReference type="EMBL" id="BAK34361.1"/>
    </source>
</evidence>
<dbReference type="OrthoDB" id="4467036at2"/>
<name>F5XPQ3_MICPN</name>
<evidence type="ECO:0008006" key="3">
    <source>
        <dbReference type="Google" id="ProtNLM"/>
    </source>
</evidence>
<dbReference type="HOGENOM" id="CLU_949604_0_0_11"/>
<keyword evidence="2" id="KW-1185">Reference proteome</keyword>
<dbReference type="Proteomes" id="UP000007947">
    <property type="component" value="Chromosome"/>
</dbReference>
<organism evidence="1 2">
    <name type="scientific">Microlunatus phosphovorus (strain ATCC 700054 / DSM 10555 / JCM 9379 / NBRC 101784 / NCIMB 13414 / VKM Ac-1990 / NM-1)</name>
    <dbReference type="NCBI Taxonomy" id="1032480"/>
    <lineage>
        <taxon>Bacteria</taxon>
        <taxon>Bacillati</taxon>
        <taxon>Actinomycetota</taxon>
        <taxon>Actinomycetes</taxon>
        <taxon>Propionibacteriales</taxon>
        <taxon>Propionibacteriaceae</taxon>
        <taxon>Microlunatus</taxon>
    </lineage>
</organism>
<dbReference type="EMBL" id="AP012204">
    <property type="protein sequence ID" value="BAK34361.1"/>
    <property type="molecule type" value="Genomic_DNA"/>
</dbReference>
<dbReference type="RefSeq" id="WP_013862244.1">
    <property type="nucleotide sequence ID" value="NC_015635.1"/>
</dbReference>
<dbReference type="PROSITE" id="PS51257">
    <property type="entry name" value="PROKAR_LIPOPROTEIN"/>
    <property type="match status" value="1"/>
</dbReference>
<sequence length="265" mass="28085">MDAQLTRRSMLRLLAGLSATGIGLAGCGVGADPVNPLPAEQLVFGVSSVSPWSSSLGWALQTPSLLLYGSGRIISQDPGDPAGPGTYTTAQVDPLAVARLVAQCERSGLLTADYDVLPVTDLPSTRVWSHGATGSQEVSVYGLSESFDEYASILNRRRRKQLRTLIFDAEALIGDGGSTYVPDRVVVLEQRTQGTATIRWPGPNPDSFLHQPSNVRRNSIACGTLTGSTAAAVYAAARANPDQLWLVGNRSRVLAVNPLPVEIDC</sequence>
<gene>
    <name evidence="1" type="ordered locus">MLP_13470</name>
</gene>
<dbReference type="AlphaFoldDB" id="F5XPQ3"/>